<dbReference type="InterPro" id="IPR029058">
    <property type="entry name" value="AB_hydrolase_fold"/>
</dbReference>
<dbReference type="InterPro" id="IPR003140">
    <property type="entry name" value="PLipase/COase/thioEstase"/>
</dbReference>
<evidence type="ECO:0000256" key="2">
    <source>
        <dbReference type="SAM" id="MobiDB-lite"/>
    </source>
</evidence>
<feature type="region of interest" description="Disordered" evidence="2">
    <location>
        <begin position="1"/>
        <end position="23"/>
    </location>
</feature>
<dbReference type="PANTHER" id="PTHR10655:SF67">
    <property type="entry name" value="PHOSPHOLIPASE_CARBOXYLESTERASE SUPERFAMILY (AFU_ORTHOLOGUE AFUA_5G09340)"/>
    <property type="match status" value="1"/>
</dbReference>
<dbReference type="GO" id="GO:0008474">
    <property type="term" value="F:palmitoyl-(protein) hydrolase activity"/>
    <property type="evidence" value="ECO:0007669"/>
    <property type="project" value="TreeGrafter"/>
</dbReference>
<organism evidence="4 5">
    <name type="scientific">Byssothecium circinans</name>
    <dbReference type="NCBI Taxonomy" id="147558"/>
    <lineage>
        <taxon>Eukaryota</taxon>
        <taxon>Fungi</taxon>
        <taxon>Dikarya</taxon>
        <taxon>Ascomycota</taxon>
        <taxon>Pezizomycotina</taxon>
        <taxon>Dothideomycetes</taxon>
        <taxon>Pleosporomycetidae</taxon>
        <taxon>Pleosporales</taxon>
        <taxon>Massarineae</taxon>
        <taxon>Massarinaceae</taxon>
        <taxon>Byssothecium</taxon>
    </lineage>
</organism>
<accession>A0A6A5UBX2</accession>
<dbReference type="GO" id="GO:0052689">
    <property type="term" value="F:carboxylic ester hydrolase activity"/>
    <property type="evidence" value="ECO:0007669"/>
    <property type="project" value="TreeGrafter"/>
</dbReference>
<keyword evidence="5" id="KW-1185">Reference proteome</keyword>
<dbReference type="InterPro" id="IPR050565">
    <property type="entry name" value="LYPA1-2/EST-like"/>
</dbReference>
<gene>
    <name evidence="4" type="ORF">CC80DRAFT_399671</name>
</gene>
<evidence type="ECO:0000256" key="1">
    <source>
        <dbReference type="ARBA" id="ARBA00006499"/>
    </source>
</evidence>
<comment type="similarity">
    <text evidence="1">Belongs to the AB hydrolase superfamily. AB hydrolase 2 family.</text>
</comment>
<dbReference type="EMBL" id="ML976979">
    <property type="protein sequence ID" value="KAF1962391.1"/>
    <property type="molecule type" value="Genomic_DNA"/>
</dbReference>
<feature type="compositionally biased region" description="Polar residues" evidence="2">
    <location>
        <begin position="10"/>
        <end position="19"/>
    </location>
</feature>
<reference evidence="4" key="1">
    <citation type="journal article" date="2020" name="Stud. Mycol.">
        <title>101 Dothideomycetes genomes: a test case for predicting lifestyles and emergence of pathogens.</title>
        <authorList>
            <person name="Haridas S."/>
            <person name="Albert R."/>
            <person name="Binder M."/>
            <person name="Bloem J."/>
            <person name="Labutti K."/>
            <person name="Salamov A."/>
            <person name="Andreopoulos B."/>
            <person name="Baker S."/>
            <person name="Barry K."/>
            <person name="Bills G."/>
            <person name="Bluhm B."/>
            <person name="Cannon C."/>
            <person name="Castanera R."/>
            <person name="Culley D."/>
            <person name="Daum C."/>
            <person name="Ezra D."/>
            <person name="Gonzalez J."/>
            <person name="Henrissat B."/>
            <person name="Kuo A."/>
            <person name="Liang C."/>
            <person name="Lipzen A."/>
            <person name="Lutzoni F."/>
            <person name="Magnuson J."/>
            <person name="Mondo S."/>
            <person name="Nolan M."/>
            <person name="Ohm R."/>
            <person name="Pangilinan J."/>
            <person name="Park H.-J."/>
            <person name="Ramirez L."/>
            <person name="Alfaro M."/>
            <person name="Sun H."/>
            <person name="Tritt A."/>
            <person name="Yoshinaga Y."/>
            <person name="Zwiers L.-H."/>
            <person name="Turgeon B."/>
            <person name="Goodwin S."/>
            <person name="Spatafora J."/>
            <person name="Crous P."/>
            <person name="Grigoriev I."/>
        </authorList>
    </citation>
    <scope>NUCLEOTIDE SEQUENCE</scope>
    <source>
        <strain evidence="4">CBS 675.92</strain>
    </source>
</reference>
<evidence type="ECO:0000259" key="3">
    <source>
        <dbReference type="Pfam" id="PF02230"/>
    </source>
</evidence>
<evidence type="ECO:0000313" key="4">
    <source>
        <dbReference type="EMBL" id="KAF1962391.1"/>
    </source>
</evidence>
<dbReference type="Proteomes" id="UP000800035">
    <property type="component" value="Unassembled WGS sequence"/>
</dbReference>
<dbReference type="SUPFAM" id="SSF53474">
    <property type="entry name" value="alpha/beta-Hydrolases"/>
    <property type="match status" value="1"/>
</dbReference>
<evidence type="ECO:0000313" key="5">
    <source>
        <dbReference type="Proteomes" id="UP000800035"/>
    </source>
</evidence>
<name>A0A6A5UBX2_9PLEO</name>
<dbReference type="AlphaFoldDB" id="A0A6A5UBX2"/>
<dbReference type="OrthoDB" id="437457at2759"/>
<feature type="domain" description="Phospholipase/carboxylesterase/thioesterase" evidence="3">
    <location>
        <begin position="25"/>
        <end position="196"/>
    </location>
</feature>
<protein>
    <submittedName>
        <fullName evidence="4">Phospholipase/Carboxylesteras-like protein</fullName>
    </submittedName>
</protein>
<dbReference type="PANTHER" id="PTHR10655">
    <property type="entry name" value="LYSOPHOSPHOLIPASE-RELATED"/>
    <property type="match status" value="1"/>
</dbReference>
<proteinExistence type="inferred from homology"/>
<dbReference type="Gene3D" id="3.40.50.1820">
    <property type="entry name" value="alpha/beta hydrolase"/>
    <property type="match status" value="1"/>
</dbReference>
<sequence>MPGRLPTKSDFPSSVTLSITPPPASQPPTNVLILLHGLGDSNTSFVRLGQQLNLPETACIAVQAPNPLPFDLGGFHWGDDLIFDQKTGEMDMDTGFKTSTRLVLYTIIKEVLIGKCGYKAREILLFGYAQGAMVALQVAAEHEGEELGGVVSIGGILSLSMPLKALDKKSKTPVLECKASRGSAVTDGAVSRLKDAFDFIEIKEWLGKRDGDGMPSNRDEMMPIMQFFARRLRSVRGVPAGSVELT</sequence>
<dbReference type="GO" id="GO:0005737">
    <property type="term" value="C:cytoplasm"/>
    <property type="evidence" value="ECO:0007669"/>
    <property type="project" value="TreeGrafter"/>
</dbReference>
<dbReference type="Pfam" id="PF02230">
    <property type="entry name" value="Abhydrolase_2"/>
    <property type="match status" value="1"/>
</dbReference>